<reference evidence="3" key="1">
    <citation type="submission" date="2016-10" db="EMBL/GenBank/DDBJ databases">
        <authorList>
            <person name="Varghese N."/>
            <person name="Submissions S."/>
        </authorList>
    </citation>
    <scope>NUCLEOTIDE SEQUENCE [LARGE SCALE GENOMIC DNA]</scope>
    <source>
        <strain evidence="3">CECT 8338</strain>
    </source>
</reference>
<name>A0A1H2H0C9_9GAMM</name>
<dbReference type="AlphaFoldDB" id="A0A1H2H0C9"/>
<keyword evidence="3" id="KW-1185">Reference proteome</keyword>
<keyword evidence="1" id="KW-0472">Membrane</keyword>
<sequence length="97" mass="10573">MAASKEAASQDKVLETSKEEAMQAYQNLLEAKTHFRKAAEAAGMDLKSEATDQLLKGKDKAEALGNEASRYMNEKPLATLGVAFIAGFVFSQLFSRK</sequence>
<keyword evidence="1" id="KW-0812">Transmembrane</keyword>
<proteinExistence type="predicted"/>
<organism evidence="2 3">
    <name type="scientific">Halopseudomonas salegens</name>
    <dbReference type="NCBI Taxonomy" id="1434072"/>
    <lineage>
        <taxon>Bacteria</taxon>
        <taxon>Pseudomonadati</taxon>
        <taxon>Pseudomonadota</taxon>
        <taxon>Gammaproteobacteria</taxon>
        <taxon>Pseudomonadales</taxon>
        <taxon>Pseudomonadaceae</taxon>
        <taxon>Halopseudomonas</taxon>
    </lineage>
</organism>
<evidence type="ECO:0000256" key="1">
    <source>
        <dbReference type="SAM" id="Phobius"/>
    </source>
</evidence>
<accession>A0A1H2H0C9</accession>
<evidence type="ECO:0000313" key="2">
    <source>
        <dbReference type="EMBL" id="SDU25038.1"/>
    </source>
</evidence>
<dbReference type="STRING" id="1434072.SAMN05216210_2667"/>
<dbReference type="EMBL" id="LT629787">
    <property type="protein sequence ID" value="SDU25038.1"/>
    <property type="molecule type" value="Genomic_DNA"/>
</dbReference>
<evidence type="ECO:0000313" key="3">
    <source>
        <dbReference type="Proteomes" id="UP000243924"/>
    </source>
</evidence>
<protein>
    <recommendedName>
        <fullName evidence="4">DUF883 domain-containing protein</fullName>
    </recommendedName>
</protein>
<dbReference type="Proteomes" id="UP000243924">
    <property type="component" value="Chromosome I"/>
</dbReference>
<gene>
    <name evidence="2" type="ORF">SAMN05216210_2667</name>
</gene>
<dbReference type="OrthoDB" id="6892185at2"/>
<evidence type="ECO:0008006" key="4">
    <source>
        <dbReference type="Google" id="ProtNLM"/>
    </source>
</evidence>
<keyword evidence="1" id="KW-1133">Transmembrane helix</keyword>
<dbReference type="RefSeq" id="WP_092387661.1">
    <property type="nucleotide sequence ID" value="NZ_LT629787.1"/>
</dbReference>
<feature type="transmembrane region" description="Helical" evidence="1">
    <location>
        <begin position="77"/>
        <end position="94"/>
    </location>
</feature>